<dbReference type="EMBL" id="CP078077">
    <property type="protein sequence ID" value="UPL14552.1"/>
    <property type="molecule type" value="Genomic_DNA"/>
</dbReference>
<gene>
    <name evidence="1" type="ORF">KV396_08715</name>
</gene>
<dbReference type="Proteomes" id="UP000831963">
    <property type="component" value="Chromosome"/>
</dbReference>
<dbReference type="RefSeq" id="WP_247955458.1">
    <property type="nucleotide sequence ID" value="NZ_CP078077.1"/>
</dbReference>
<reference evidence="1 2" key="1">
    <citation type="submission" date="2021-06" db="EMBL/GenBank/DDBJ databases">
        <title>Genome-based taxonomic framework of Microbacterium strains isolated from marine environment, the description of four new species and reclassification of four preexisting species.</title>
        <authorList>
            <person name="Lee S.D."/>
            <person name="Kim S.-M."/>
            <person name="Byeon Y.-S."/>
            <person name="Yang H.L."/>
            <person name="Kim I.S."/>
        </authorList>
    </citation>
    <scope>NUCLEOTIDE SEQUENCE [LARGE SCALE GENOMIC DNA]</scope>
    <source>
        <strain evidence="1 2">SSW1-36</strain>
    </source>
</reference>
<evidence type="ECO:0000313" key="1">
    <source>
        <dbReference type="EMBL" id="UPL14552.1"/>
    </source>
</evidence>
<organism evidence="1 2">
    <name type="scientific">Microbacterium galbinum</name>
    <dbReference type="NCBI Taxonomy" id="2851646"/>
    <lineage>
        <taxon>Bacteria</taxon>
        <taxon>Bacillati</taxon>
        <taxon>Actinomycetota</taxon>
        <taxon>Actinomycetes</taxon>
        <taxon>Micrococcales</taxon>
        <taxon>Microbacteriaceae</taxon>
        <taxon>Microbacterium</taxon>
    </lineage>
</organism>
<accession>A0ABY4IP41</accession>
<name>A0ABY4IP41_9MICO</name>
<keyword evidence="2" id="KW-1185">Reference proteome</keyword>
<evidence type="ECO:0000313" key="2">
    <source>
        <dbReference type="Proteomes" id="UP000831963"/>
    </source>
</evidence>
<proteinExistence type="predicted"/>
<protein>
    <submittedName>
        <fullName evidence="1">Uncharacterized protein</fullName>
    </submittedName>
</protein>
<sequence length="59" mass="6461">MPEFELPEVMQYAIVAPHRDGATSFIITKAFKRVENGDEDSLAFFGEALLAGVNNSSND</sequence>